<organism evidence="1 2">
    <name type="scientific">Metabacillus hrfriensis</name>
    <dbReference type="NCBI Taxonomy" id="3048891"/>
    <lineage>
        <taxon>Bacteria</taxon>
        <taxon>Bacillati</taxon>
        <taxon>Bacillota</taxon>
        <taxon>Bacilli</taxon>
        <taxon>Bacillales</taxon>
        <taxon>Bacillaceae</taxon>
        <taxon>Metabacillus</taxon>
    </lineage>
</organism>
<dbReference type="Proteomes" id="UP001226091">
    <property type="component" value="Chromosome"/>
</dbReference>
<evidence type="ECO:0000313" key="1">
    <source>
        <dbReference type="EMBL" id="WHZ56852.1"/>
    </source>
</evidence>
<proteinExistence type="predicted"/>
<keyword evidence="2" id="KW-1185">Reference proteome</keyword>
<dbReference type="EMBL" id="CP126116">
    <property type="protein sequence ID" value="WHZ56852.1"/>
    <property type="molecule type" value="Genomic_DNA"/>
</dbReference>
<accession>A0ACD4R9P0</accession>
<protein>
    <submittedName>
        <fullName evidence="1">DUF2620 domain-containing protein</fullName>
    </submittedName>
</protein>
<gene>
    <name evidence="1" type="ORF">QLQ22_19495</name>
</gene>
<name>A0ACD4R9P0_9BACI</name>
<reference evidence="2" key="1">
    <citation type="journal article" date="2025" name="Aquaculture">
        <title>Assessment of the bioflocculant production and safety properties of Metabacillus hrfriensis sp. nov. based on phenotypic and whole-genome sequencing analysis.</title>
        <authorList>
            <person name="Zhang R."/>
            <person name="Zhao Z."/>
            <person name="Luo L."/>
            <person name="Wang S."/>
            <person name="Guo K."/>
            <person name="Xu W."/>
        </authorList>
    </citation>
    <scope>NUCLEOTIDE SEQUENCE [LARGE SCALE GENOMIC DNA]</scope>
    <source>
        <strain evidence="2">CT-WN-B3</strain>
    </source>
</reference>
<sequence length="120" mass="12544">MKIVVGGQVEKKEIESLVKKYGGEQVEVTVKADLEAAMLLKSGGADYYVGACHTGGGGALAMAIALLGKPKCATISMPGKTPIKENVQSAVDQGATAFGFTGDHKEKAIEYLMEALLKNK</sequence>
<evidence type="ECO:0000313" key="2">
    <source>
        <dbReference type="Proteomes" id="UP001226091"/>
    </source>
</evidence>